<dbReference type="Gene3D" id="3.30.450.20">
    <property type="entry name" value="PAS domain"/>
    <property type="match status" value="1"/>
</dbReference>
<dbReference type="InterPro" id="IPR050469">
    <property type="entry name" value="Diguanylate_Cyclase"/>
</dbReference>
<feature type="domain" description="GGDEF" evidence="3">
    <location>
        <begin position="169"/>
        <end position="306"/>
    </location>
</feature>
<keyword evidence="5" id="KW-1185">Reference proteome</keyword>
<accession>A0AB33Z1H2</accession>
<dbReference type="GO" id="GO:0052621">
    <property type="term" value="F:diguanylate cyclase activity"/>
    <property type="evidence" value="ECO:0007669"/>
    <property type="project" value="UniProtKB-EC"/>
</dbReference>
<dbReference type="PANTHER" id="PTHR45138">
    <property type="entry name" value="REGULATORY COMPONENTS OF SENSORY TRANSDUCTION SYSTEM"/>
    <property type="match status" value="1"/>
</dbReference>
<comment type="caution">
    <text evidence="4">The sequence shown here is derived from an EMBL/GenBank/DDBJ whole genome shotgun (WGS) entry which is preliminary data.</text>
</comment>
<dbReference type="GO" id="GO:1902201">
    <property type="term" value="P:negative regulation of bacterial-type flagellum-dependent cell motility"/>
    <property type="evidence" value="ECO:0007669"/>
    <property type="project" value="TreeGrafter"/>
</dbReference>
<evidence type="ECO:0000313" key="5">
    <source>
        <dbReference type="Proteomes" id="UP000015462"/>
    </source>
</evidence>
<comment type="cofactor">
    <cofactor evidence="1">
        <name>Mg(2+)</name>
        <dbReference type="ChEBI" id="CHEBI:18420"/>
    </cofactor>
</comment>
<evidence type="ECO:0000313" key="4">
    <source>
        <dbReference type="EMBL" id="EPD13190.1"/>
    </source>
</evidence>
<gene>
    <name evidence="4" type="ORF">L196_06095</name>
</gene>
<name>A0AB33Z1H2_9GAMM</name>
<dbReference type="Proteomes" id="UP000015462">
    <property type="component" value="Unassembled WGS sequence"/>
</dbReference>
<dbReference type="EMBL" id="ASHL01000004">
    <property type="protein sequence ID" value="EPD13190.1"/>
    <property type="molecule type" value="Genomic_DNA"/>
</dbReference>
<organism evidence="4 5">
    <name type="scientific">Cycloclasticus pugetii</name>
    <dbReference type="NCBI Taxonomy" id="34068"/>
    <lineage>
        <taxon>Bacteria</taxon>
        <taxon>Pseudomonadati</taxon>
        <taxon>Pseudomonadota</taxon>
        <taxon>Gammaproteobacteria</taxon>
        <taxon>Thiotrichales</taxon>
        <taxon>Piscirickettsiaceae</taxon>
        <taxon>Cycloclasticus</taxon>
    </lineage>
</organism>
<evidence type="ECO:0000256" key="2">
    <source>
        <dbReference type="ARBA" id="ARBA00012528"/>
    </source>
</evidence>
<dbReference type="NCBIfam" id="TIGR00254">
    <property type="entry name" value="GGDEF"/>
    <property type="match status" value="1"/>
</dbReference>
<proteinExistence type="predicted"/>
<dbReference type="InterPro" id="IPR035965">
    <property type="entry name" value="PAS-like_dom_sf"/>
</dbReference>
<dbReference type="FunFam" id="3.30.70.270:FF:000001">
    <property type="entry name" value="Diguanylate cyclase domain protein"/>
    <property type="match status" value="1"/>
</dbReference>
<dbReference type="InterPro" id="IPR029787">
    <property type="entry name" value="Nucleotide_cyclase"/>
</dbReference>
<dbReference type="EC" id="2.7.7.65" evidence="2"/>
<dbReference type="PROSITE" id="PS50887">
    <property type="entry name" value="GGDEF"/>
    <property type="match status" value="1"/>
</dbReference>
<dbReference type="PANTHER" id="PTHR45138:SF24">
    <property type="entry name" value="DIGUANYLATE CYCLASE DGCC-RELATED"/>
    <property type="match status" value="1"/>
</dbReference>
<dbReference type="RefSeq" id="WP_016390330.1">
    <property type="nucleotide sequence ID" value="NZ_KE646807.1"/>
</dbReference>
<evidence type="ECO:0000256" key="1">
    <source>
        <dbReference type="ARBA" id="ARBA00001946"/>
    </source>
</evidence>
<dbReference type="AlphaFoldDB" id="A0AB33Z1H2"/>
<dbReference type="SUPFAM" id="SSF55073">
    <property type="entry name" value="Nucleotide cyclase"/>
    <property type="match status" value="1"/>
</dbReference>
<dbReference type="Gene3D" id="3.30.70.270">
    <property type="match status" value="1"/>
</dbReference>
<dbReference type="Pfam" id="PF00990">
    <property type="entry name" value="GGDEF"/>
    <property type="match status" value="1"/>
</dbReference>
<protein>
    <recommendedName>
        <fullName evidence="2">diguanylate cyclase</fullName>
        <ecNumber evidence="2">2.7.7.65</ecNumber>
    </recommendedName>
</protein>
<dbReference type="CDD" id="cd01949">
    <property type="entry name" value="GGDEF"/>
    <property type="match status" value="1"/>
</dbReference>
<dbReference type="InterPro" id="IPR000160">
    <property type="entry name" value="GGDEF_dom"/>
</dbReference>
<reference evidence="4 5" key="1">
    <citation type="journal article" date="2013" name="Genome Announc.">
        <title>Genome Sequence of the Pyrene- and Fluoranthene-Degrading Bacterium Cycloclasticus sp. Strain PY97M.</title>
        <authorList>
            <person name="Cui Z."/>
            <person name="Xu G."/>
            <person name="Li Q."/>
            <person name="Gao W."/>
            <person name="Zheng L."/>
        </authorList>
    </citation>
    <scope>NUCLEOTIDE SEQUENCE [LARGE SCALE GENOMIC DNA]</scope>
    <source>
        <strain evidence="4 5">PY97M</strain>
    </source>
</reference>
<evidence type="ECO:0000259" key="3">
    <source>
        <dbReference type="PROSITE" id="PS50887"/>
    </source>
</evidence>
<sequence length="309" mass="34909">MIESYDFLKSVLDTITEHIVVIDSQGDILFVNKSWSSFGQNNACLIDERWSGVNYLSECDKAAAMGDDFGVKAASGIRSVIAADKKEFYFEYPCHSPNEERWFMMRVTPFTVEGDHCFVISHQNITERKLAEEEVLNLSRIEGLTNIPNRRYFNEFLDSEWKRCRRLGMPISLAIVDLDHFKLLNDTYGHQAGDSCLKSIGQVLKSFATRPSDLCARYGGEEFAIVYGNTSLDKAQVLLSKLLDEILSLNIPNKKAPTLPILTASIGLSTMHPNKENNENDLIKEADELLYSAKNNGRNQVSFKHIARP</sequence>
<dbReference type="SUPFAM" id="SSF55785">
    <property type="entry name" value="PYP-like sensor domain (PAS domain)"/>
    <property type="match status" value="1"/>
</dbReference>
<dbReference type="GO" id="GO:0043709">
    <property type="term" value="P:cell adhesion involved in single-species biofilm formation"/>
    <property type="evidence" value="ECO:0007669"/>
    <property type="project" value="TreeGrafter"/>
</dbReference>
<dbReference type="InterPro" id="IPR043128">
    <property type="entry name" value="Rev_trsase/Diguanyl_cyclase"/>
</dbReference>
<dbReference type="SMART" id="SM00267">
    <property type="entry name" value="GGDEF"/>
    <property type="match status" value="1"/>
</dbReference>
<dbReference type="GO" id="GO:0005886">
    <property type="term" value="C:plasma membrane"/>
    <property type="evidence" value="ECO:0007669"/>
    <property type="project" value="TreeGrafter"/>
</dbReference>